<evidence type="ECO:0000259" key="3">
    <source>
        <dbReference type="SMART" id="SM00099"/>
    </source>
</evidence>
<feature type="compositionally biased region" description="Low complexity" evidence="2">
    <location>
        <begin position="385"/>
        <end position="405"/>
    </location>
</feature>
<feature type="compositionally biased region" description="Basic residues" evidence="2">
    <location>
        <begin position="249"/>
        <end position="268"/>
    </location>
</feature>
<dbReference type="SMART" id="SM00099">
    <property type="entry name" value="btg1"/>
    <property type="match status" value="1"/>
</dbReference>
<dbReference type="AlphaFoldDB" id="A0A8S3YWZ9"/>
<protein>
    <recommendedName>
        <fullName evidence="3">Anti-proliferative protein domain-containing protein</fullName>
    </recommendedName>
</protein>
<sequence>MKAEINAATEFLSKIFLAHDNIKKEKVAEFKQRLAALLEERFRNHWHESFPTKGQAYRCIRINPEECLDPLIEKVCNDVGVNVKDFNLPFELTLWVDPTEVVCKFGDLKCSYHTVAKKDQTSGNLNSQTEHLDIDDLVENARELYLKKQTVVVHPVNSTEVHVQSPYADGSPNSFTMAVRMSGTAHCNMSGSPPPGFDGSPRGRKPPHMTHKRGGGYHYYGKSSGGKGGFVANGVSNGATAHAASSHHGYPHHRSHNHHHHQQQHHHLQGSGGHHNPSVTYSNGYLNGYSDENGYAGFDHRSVSPTKINGMSVLPPLSITGGPVQISQSPPTPEQLQQQLQHPPPMPPSVPPHLQQTFSHPHTDISTLPPPPLPSQHQLPPPPATSASITTTSNNSSSSINNSSGSGSGKSTGHGSSSKFQGVRGHAGSRSKQSSGVKEVK</sequence>
<dbReference type="InterPro" id="IPR002087">
    <property type="entry name" value="Anti_prolifrtn"/>
</dbReference>
<feature type="compositionally biased region" description="Pro residues" evidence="2">
    <location>
        <begin position="342"/>
        <end position="351"/>
    </location>
</feature>
<dbReference type="GO" id="GO:0005634">
    <property type="term" value="C:nucleus"/>
    <property type="evidence" value="ECO:0007669"/>
    <property type="project" value="TreeGrafter"/>
</dbReference>
<dbReference type="PANTHER" id="PTHR22978">
    <property type="entry name" value="B-CELL TRANSLOCATION GENE"/>
    <property type="match status" value="1"/>
</dbReference>
<evidence type="ECO:0000313" key="4">
    <source>
        <dbReference type="EMBL" id="CAG5120175.1"/>
    </source>
</evidence>
<feature type="domain" description="Anti-proliferative protein" evidence="3">
    <location>
        <begin position="1"/>
        <end position="108"/>
    </location>
</feature>
<name>A0A8S3YWZ9_9EUPU</name>
<dbReference type="PRINTS" id="PR00310">
    <property type="entry name" value="ANTIPRLFBTG1"/>
</dbReference>
<evidence type="ECO:0000313" key="5">
    <source>
        <dbReference type="Proteomes" id="UP000678393"/>
    </source>
</evidence>
<dbReference type="InterPro" id="IPR033332">
    <property type="entry name" value="BTG"/>
</dbReference>
<dbReference type="Pfam" id="PF07742">
    <property type="entry name" value="BTG"/>
    <property type="match status" value="1"/>
</dbReference>
<gene>
    <name evidence="4" type="ORF">CUNI_LOCUS5733</name>
</gene>
<reference evidence="4" key="1">
    <citation type="submission" date="2021-04" db="EMBL/GenBank/DDBJ databases">
        <authorList>
            <consortium name="Molecular Ecology Group"/>
        </authorList>
    </citation>
    <scope>NUCLEOTIDE SEQUENCE</scope>
</reference>
<organism evidence="4 5">
    <name type="scientific">Candidula unifasciata</name>
    <dbReference type="NCBI Taxonomy" id="100452"/>
    <lineage>
        <taxon>Eukaryota</taxon>
        <taxon>Metazoa</taxon>
        <taxon>Spiralia</taxon>
        <taxon>Lophotrochozoa</taxon>
        <taxon>Mollusca</taxon>
        <taxon>Gastropoda</taxon>
        <taxon>Heterobranchia</taxon>
        <taxon>Euthyneura</taxon>
        <taxon>Panpulmonata</taxon>
        <taxon>Eupulmonata</taxon>
        <taxon>Stylommatophora</taxon>
        <taxon>Helicina</taxon>
        <taxon>Helicoidea</taxon>
        <taxon>Geomitridae</taxon>
        <taxon>Candidula</taxon>
    </lineage>
</organism>
<evidence type="ECO:0000256" key="1">
    <source>
        <dbReference type="ARBA" id="ARBA00007989"/>
    </source>
</evidence>
<accession>A0A8S3YWZ9</accession>
<feature type="compositionally biased region" description="Pro residues" evidence="2">
    <location>
        <begin position="368"/>
        <end position="384"/>
    </location>
</feature>
<dbReference type="GO" id="GO:0005737">
    <property type="term" value="C:cytoplasm"/>
    <property type="evidence" value="ECO:0007669"/>
    <property type="project" value="TreeGrafter"/>
</dbReference>
<dbReference type="PANTHER" id="PTHR22978:SF44">
    <property type="entry name" value="PROTEIN BTG3-LIKE PROTEIN"/>
    <property type="match status" value="1"/>
</dbReference>
<dbReference type="SUPFAM" id="SSF160696">
    <property type="entry name" value="BTG domain-like"/>
    <property type="match status" value="1"/>
</dbReference>
<feature type="region of interest" description="Disordered" evidence="2">
    <location>
        <begin position="186"/>
        <end position="285"/>
    </location>
</feature>
<dbReference type="InterPro" id="IPR036054">
    <property type="entry name" value="BTG-like_sf"/>
</dbReference>
<feature type="compositionally biased region" description="Basic residues" evidence="2">
    <location>
        <begin position="202"/>
        <end position="215"/>
    </location>
</feature>
<keyword evidence="5" id="KW-1185">Reference proteome</keyword>
<feature type="compositionally biased region" description="Polar residues" evidence="2">
    <location>
        <begin position="430"/>
        <end position="441"/>
    </location>
</feature>
<comment type="similarity">
    <text evidence="1">Belongs to the BTG family.</text>
</comment>
<feature type="compositionally biased region" description="Polar residues" evidence="2">
    <location>
        <begin position="357"/>
        <end position="366"/>
    </location>
</feature>
<dbReference type="Gene3D" id="3.90.640.90">
    <property type="entry name" value="Anti-proliferative protein, N-terminal domain"/>
    <property type="match status" value="1"/>
</dbReference>
<comment type="caution">
    <text evidence="4">The sequence shown here is derived from an EMBL/GenBank/DDBJ whole genome shotgun (WGS) entry which is preliminary data.</text>
</comment>
<dbReference type="EMBL" id="CAJHNH020000847">
    <property type="protein sequence ID" value="CAG5120175.1"/>
    <property type="molecule type" value="Genomic_DNA"/>
</dbReference>
<dbReference type="Proteomes" id="UP000678393">
    <property type="component" value="Unassembled WGS sequence"/>
</dbReference>
<dbReference type="OrthoDB" id="19928at2759"/>
<proteinExistence type="inferred from homology"/>
<evidence type="ECO:0000256" key="2">
    <source>
        <dbReference type="SAM" id="MobiDB-lite"/>
    </source>
</evidence>
<feature type="region of interest" description="Disordered" evidence="2">
    <location>
        <begin position="314"/>
        <end position="441"/>
    </location>
</feature>